<evidence type="ECO:0000313" key="7">
    <source>
        <dbReference type="Proteomes" id="UP001149140"/>
    </source>
</evidence>
<feature type="domain" description="HTH tetR-type" evidence="5">
    <location>
        <begin position="15"/>
        <end position="75"/>
    </location>
</feature>
<evidence type="ECO:0000256" key="2">
    <source>
        <dbReference type="ARBA" id="ARBA00023125"/>
    </source>
</evidence>
<dbReference type="GO" id="GO:0000976">
    <property type="term" value="F:transcription cis-regulatory region binding"/>
    <property type="evidence" value="ECO:0007669"/>
    <property type="project" value="TreeGrafter"/>
</dbReference>
<dbReference type="PRINTS" id="PR00455">
    <property type="entry name" value="HTHTETR"/>
</dbReference>
<dbReference type="Gene3D" id="1.10.10.60">
    <property type="entry name" value="Homeodomain-like"/>
    <property type="match status" value="1"/>
</dbReference>
<dbReference type="InterPro" id="IPR050109">
    <property type="entry name" value="HTH-type_TetR-like_transc_reg"/>
</dbReference>
<dbReference type="AlphaFoldDB" id="A0A9X3MLD4"/>
<dbReference type="Gene3D" id="1.10.357.10">
    <property type="entry name" value="Tetracycline Repressor, domain 2"/>
    <property type="match status" value="1"/>
</dbReference>
<feature type="DNA-binding region" description="H-T-H motif" evidence="4">
    <location>
        <begin position="38"/>
        <end position="57"/>
    </location>
</feature>
<keyword evidence="3" id="KW-0804">Transcription</keyword>
<reference evidence="6" key="1">
    <citation type="submission" date="2022-10" db="EMBL/GenBank/DDBJ databases">
        <title>The WGS of Solirubrobacter ginsenosidimutans DSM 21036.</title>
        <authorList>
            <person name="Jiang Z."/>
        </authorList>
    </citation>
    <scope>NUCLEOTIDE SEQUENCE</scope>
    <source>
        <strain evidence="6">DSM 21036</strain>
    </source>
</reference>
<evidence type="ECO:0000259" key="5">
    <source>
        <dbReference type="PROSITE" id="PS50977"/>
    </source>
</evidence>
<keyword evidence="2 4" id="KW-0238">DNA-binding</keyword>
<dbReference type="Pfam" id="PF17932">
    <property type="entry name" value="TetR_C_24"/>
    <property type="match status" value="1"/>
</dbReference>
<dbReference type="InterPro" id="IPR041490">
    <property type="entry name" value="KstR2_TetR_C"/>
</dbReference>
<dbReference type="PROSITE" id="PS50977">
    <property type="entry name" value="HTH_TETR_2"/>
    <property type="match status" value="1"/>
</dbReference>
<dbReference type="Pfam" id="PF00440">
    <property type="entry name" value="TetR_N"/>
    <property type="match status" value="1"/>
</dbReference>
<dbReference type="SUPFAM" id="SSF46689">
    <property type="entry name" value="Homeodomain-like"/>
    <property type="match status" value="1"/>
</dbReference>
<name>A0A9X3MLD4_9ACTN</name>
<gene>
    <name evidence="6" type="ORF">OM076_00320</name>
</gene>
<evidence type="ECO:0000256" key="4">
    <source>
        <dbReference type="PROSITE-ProRule" id="PRU00335"/>
    </source>
</evidence>
<dbReference type="PANTHER" id="PTHR30055">
    <property type="entry name" value="HTH-TYPE TRANSCRIPTIONAL REGULATOR RUTR"/>
    <property type="match status" value="1"/>
</dbReference>
<evidence type="ECO:0000256" key="3">
    <source>
        <dbReference type="ARBA" id="ARBA00023163"/>
    </source>
</evidence>
<dbReference type="EMBL" id="JAPDOD010000001">
    <property type="protein sequence ID" value="MDA0158691.1"/>
    <property type="molecule type" value="Genomic_DNA"/>
</dbReference>
<evidence type="ECO:0000256" key="1">
    <source>
        <dbReference type="ARBA" id="ARBA00023015"/>
    </source>
</evidence>
<dbReference type="InterPro" id="IPR036271">
    <property type="entry name" value="Tet_transcr_reg_TetR-rel_C_sf"/>
</dbReference>
<dbReference type="Proteomes" id="UP001149140">
    <property type="component" value="Unassembled WGS sequence"/>
</dbReference>
<dbReference type="SUPFAM" id="SSF48498">
    <property type="entry name" value="Tetracyclin repressor-like, C-terminal domain"/>
    <property type="match status" value="1"/>
</dbReference>
<dbReference type="GO" id="GO:0003700">
    <property type="term" value="F:DNA-binding transcription factor activity"/>
    <property type="evidence" value="ECO:0007669"/>
    <property type="project" value="TreeGrafter"/>
</dbReference>
<accession>A0A9X3MLD4</accession>
<sequence>MAASPTAKRRPRSSRSKRDDIIYAAIEYFGQHGYEYTKWADIAKEVGIGSTALYHYFESKLHCLYEIQALAVQADRAKFDNAIAEHEDFTEALKAVLNAAFELTDHDVLRNRVLVAEQSLAGLHRTSAREEESRQLARSQMRDIEFAWATFLTRGMEQGAIPQADPRLLARAILGLYNSVWHWYRPRGGSLSLDQVREFFVGRCLAIAGLPPEAPAKAKRKPAAKRKAA</sequence>
<dbReference type="InterPro" id="IPR009057">
    <property type="entry name" value="Homeodomain-like_sf"/>
</dbReference>
<comment type="caution">
    <text evidence="6">The sequence shown here is derived from an EMBL/GenBank/DDBJ whole genome shotgun (WGS) entry which is preliminary data.</text>
</comment>
<protein>
    <submittedName>
        <fullName evidence="6">TetR/AcrR family transcriptional regulator</fullName>
    </submittedName>
</protein>
<dbReference type="RefSeq" id="WP_270037282.1">
    <property type="nucleotide sequence ID" value="NZ_JAPDOD010000001.1"/>
</dbReference>
<proteinExistence type="predicted"/>
<dbReference type="InterPro" id="IPR001647">
    <property type="entry name" value="HTH_TetR"/>
</dbReference>
<keyword evidence="1" id="KW-0805">Transcription regulation</keyword>
<keyword evidence="7" id="KW-1185">Reference proteome</keyword>
<organism evidence="6 7">
    <name type="scientific">Solirubrobacter ginsenosidimutans</name>
    <dbReference type="NCBI Taxonomy" id="490573"/>
    <lineage>
        <taxon>Bacteria</taxon>
        <taxon>Bacillati</taxon>
        <taxon>Actinomycetota</taxon>
        <taxon>Thermoleophilia</taxon>
        <taxon>Solirubrobacterales</taxon>
        <taxon>Solirubrobacteraceae</taxon>
        <taxon>Solirubrobacter</taxon>
    </lineage>
</organism>
<dbReference type="PANTHER" id="PTHR30055:SF234">
    <property type="entry name" value="HTH-TYPE TRANSCRIPTIONAL REGULATOR BETI"/>
    <property type="match status" value="1"/>
</dbReference>
<evidence type="ECO:0000313" key="6">
    <source>
        <dbReference type="EMBL" id="MDA0158691.1"/>
    </source>
</evidence>